<dbReference type="Pfam" id="PF00069">
    <property type="entry name" value="Pkinase"/>
    <property type="match status" value="1"/>
</dbReference>
<keyword evidence="5 9" id="KW-0418">Kinase</keyword>
<evidence type="ECO:0000256" key="5">
    <source>
        <dbReference type="ARBA" id="ARBA00022777"/>
    </source>
</evidence>
<protein>
    <recommendedName>
        <fullName evidence="1">non-specific serine/threonine protein kinase</fullName>
        <ecNumber evidence="1">2.7.11.1</ecNumber>
    </recommendedName>
</protein>
<dbReference type="GO" id="GO:0004674">
    <property type="term" value="F:protein serine/threonine kinase activity"/>
    <property type="evidence" value="ECO:0007669"/>
    <property type="project" value="UniProtKB-KW"/>
</dbReference>
<reference evidence="9 10" key="1">
    <citation type="submission" date="2019-03" db="EMBL/GenBank/DDBJ databases">
        <title>Deep-cultivation of Planctomycetes and their phenomic and genomic characterization uncovers novel biology.</title>
        <authorList>
            <person name="Wiegand S."/>
            <person name="Jogler M."/>
            <person name="Boedeker C."/>
            <person name="Pinto D."/>
            <person name="Vollmers J."/>
            <person name="Rivas-Marin E."/>
            <person name="Kohn T."/>
            <person name="Peeters S.H."/>
            <person name="Heuer A."/>
            <person name="Rast P."/>
            <person name="Oberbeckmann S."/>
            <person name="Bunk B."/>
            <person name="Jeske O."/>
            <person name="Meyerdierks A."/>
            <person name="Storesund J.E."/>
            <person name="Kallscheuer N."/>
            <person name="Luecker S."/>
            <person name="Lage O.M."/>
            <person name="Pohl T."/>
            <person name="Merkel B.J."/>
            <person name="Hornburger P."/>
            <person name="Mueller R.-W."/>
            <person name="Bruemmer F."/>
            <person name="Labrenz M."/>
            <person name="Spormann A.M."/>
            <person name="Op den Camp H."/>
            <person name="Overmann J."/>
            <person name="Amann R."/>
            <person name="Jetten M.S.M."/>
            <person name="Mascher T."/>
            <person name="Medema M.H."/>
            <person name="Devos D.P."/>
            <person name="Kaster A.-K."/>
            <person name="Ovreas L."/>
            <person name="Rohde M."/>
            <person name="Galperin M.Y."/>
            <person name="Jogler C."/>
        </authorList>
    </citation>
    <scope>NUCLEOTIDE SEQUENCE [LARGE SCALE GENOMIC DNA]</scope>
    <source>
        <strain evidence="9 10">Enr10</strain>
    </source>
</reference>
<dbReference type="GO" id="GO:0005524">
    <property type="term" value="F:ATP binding"/>
    <property type="evidence" value="ECO:0007669"/>
    <property type="project" value="UniProtKB-UniRule"/>
</dbReference>
<evidence type="ECO:0000256" key="3">
    <source>
        <dbReference type="ARBA" id="ARBA00022679"/>
    </source>
</evidence>
<keyword evidence="3 9" id="KW-0808">Transferase</keyword>
<keyword evidence="4 7" id="KW-0547">Nucleotide-binding</keyword>
<dbReference type="Gene3D" id="3.30.200.20">
    <property type="entry name" value="Phosphorylase Kinase, domain 1"/>
    <property type="match status" value="1"/>
</dbReference>
<dbReference type="InterPro" id="IPR008271">
    <property type="entry name" value="Ser/Thr_kinase_AS"/>
</dbReference>
<dbReference type="AlphaFoldDB" id="A0A517Q8F4"/>
<evidence type="ECO:0000256" key="6">
    <source>
        <dbReference type="ARBA" id="ARBA00022840"/>
    </source>
</evidence>
<evidence type="ECO:0000256" key="4">
    <source>
        <dbReference type="ARBA" id="ARBA00022741"/>
    </source>
</evidence>
<dbReference type="CDD" id="cd14014">
    <property type="entry name" value="STKc_PknB_like"/>
    <property type="match status" value="1"/>
</dbReference>
<dbReference type="SUPFAM" id="SSF56112">
    <property type="entry name" value="Protein kinase-like (PK-like)"/>
    <property type="match status" value="1"/>
</dbReference>
<dbReference type="InterPro" id="IPR017441">
    <property type="entry name" value="Protein_kinase_ATP_BS"/>
</dbReference>
<organism evidence="9 10">
    <name type="scientific">Gimesia panareensis</name>
    <dbReference type="NCBI Taxonomy" id="2527978"/>
    <lineage>
        <taxon>Bacteria</taxon>
        <taxon>Pseudomonadati</taxon>
        <taxon>Planctomycetota</taxon>
        <taxon>Planctomycetia</taxon>
        <taxon>Planctomycetales</taxon>
        <taxon>Planctomycetaceae</taxon>
        <taxon>Gimesia</taxon>
    </lineage>
</organism>
<proteinExistence type="predicted"/>
<dbReference type="PANTHER" id="PTHR43289">
    <property type="entry name" value="MITOGEN-ACTIVATED PROTEIN KINASE KINASE KINASE 20-RELATED"/>
    <property type="match status" value="1"/>
</dbReference>
<evidence type="ECO:0000313" key="9">
    <source>
        <dbReference type="EMBL" id="QDT27871.1"/>
    </source>
</evidence>
<gene>
    <name evidence="9" type="primary">prkC_14</name>
    <name evidence="9" type="ORF">Enr10x_32060</name>
</gene>
<evidence type="ECO:0000256" key="2">
    <source>
        <dbReference type="ARBA" id="ARBA00022527"/>
    </source>
</evidence>
<evidence type="ECO:0000256" key="1">
    <source>
        <dbReference type="ARBA" id="ARBA00012513"/>
    </source>
</evidence>
<dbReference type="EC" id="2.7.11.1" evidence="1"/>
<feature type="binding site" evidence="7">
    <location>
        <position position="193"/>
    </location>
    <ligand>
        <name>ATP</name>
        <dbReference type="ChEBI" id="CHEBI:30616"/>
    </ligand>
</feature>
<dbReference type="InterPro" id="IPR000719">
    <property type="entry name" value="Prot_kinase_dom"/>
</dbReference>
<dbReference type="PROSITE" id="PS50011">
    <property type="entry name" value="PROTEIN_KINASE_DOM"/>
    <property type="match status" value="1"/>
</dbReference>
<evidence type="ECO:0000259" key="8">
    <source>
        <dbReference type="PROSITE" id="PS50011"/>
    </source>
</evidence>
<dbReference type="PROSITE" id="PS00108">
    <property type="entry name" value="PROTEIN_KINASE_ST"/>
    <property type="match status" value="1"/>
</dbReference>
<dbReference type="PANTHER" id="PTHR43289:SF34">
    <property type="entry name" value="SERINE_THREONINE-PROTEIN KINASE YBDM-RELATED"/>
    <property type="match status" value="1"/>
</dbReference>
<dbReference type="RefSeq" id="WP_145450587.1">
    <property type="nucleotide sequence ID" value="NZ_CP037421.1"/>
</dbReference>
<dbReference type="PROSITE" id="PS00107">
    <property type="entry name" value="PROTEIN_KINASE_ATP"/>
    <property type="match status" value="1"/>
</dbReference>
<evidence type="ECO:0000256" key="7">
    <source>
        <dbReference type="PROSITE-ProRule" id="PRU10141"/>
    </source>
</evidence>
<dbReference type="FunFam" id="1.10.510.10:FF:000021">
    <property type="entry name" value="Serine/threonine protein kinase"/>
    <property type="match status" value="1"/>
</dbReference>
<keyword evidence="6 7" id="KW-0067">ATP-binding</keyword>
<dbReference type="InterPro" id="IPR011009">
    <property type="entry name" value="Kinase-like_dom_sf"/>
</dbReference>
<name>A0A517Q8F4_9PLAN</name>
<dbReference type="Proteomes" id="UP000315647">
    <property type="component" value="Chromosome"/>
</dbReference>
<feature type="domain" description="Protein kinase" evidence="8">
    <location>
        <begin position="164"/>
        <end position="426"/>
    </location>
</feature>
<accession>A0A517Q8F4</accession>
<keyword evidence="10" id="KW-1185">Reference proteome</keyword>
<dbReference type="SMART" id="SM00220">
    <property type="entry name" value="S_TKc"/>
    <property type="match status" value="1"/>
</dbReference>
<sequence>MSDSQSDWQQLEAIVAQFEDSLHSNASSPIEDYLLQDGIDRSVLLTELVHTELEQRLKADQSVRVEEYVERFPELIQDHDSYQELIVAEYILRLRVNSHLDISEYESRFPQLRKSLIPRLQQAAKQDLPNRGNQSESWTESQLANQTTILPEGHQSARRRYGRYVVKEILGEGAFGQVLRAHDPKTERDVALKIPRHNLQPGSEEEKRFLREAKSIAALNHPNICPLYDFLETDDCVLLVMPYIDGRSLAERMKQENPTLDQSIKLVRQLALAMASAHDAGIVHRDLKPANILLDREGDQPVITDFGLSLFHQSDETKLTQQGQLLGTPAYMSPEQAGGETEIIGPASDIYSLGMILYELCTGELPFTGSVNQVIGQILSKKPMSPSSLNSSIRPELEQIILKAIAKKPEDRFSSMQEFATALKQLNTDDTAKVLPHLSISSNYKTAIGVAVLILVAIWWFSQLKPSDNQVTAIPQNPSTQPEISSPSLWANVDLVKEVQLPVDTVVGDWSKTQEGLRVSPGGFSRLSIPVQTEYDYQLELEFTRKLGTGEINLIFPVGKKSGMLSVGRDQWCGLALPYGHELGNHLPGHLPNFQRHQLLLKVATNNSRAFISADLNGSTIMSWRGSLESLSLRSDWQVQQHSFGLGAHQAEVVFHSLSLNVGEKGKFSQNRWKFHRTDRYLEPKNLLEEIDPSQDAFRGNWKTAQVPEKEHENKFRQELFIEGGSDFSSLILPVVPTGSYQLQVQLTRIQGNGEINLMLPVGEVYCMISLGKDGNQFGIQHVNGRYWDMRKTGLFANREKFTIEVDVQLEPDDQVTIHFQIDENEVFHWEGKQSELSIREMWRIYPKALGLGVDQDAVRFHKILFQSKSGETYLIEYQ</sequence>
<dbReference type="EMBL" id="CP037421">
    <property type="protein sequence ID" value="QDT27871.1"/>
    <property type="molecule type" value="Genomic_DNA"/>
</dbReference>
<keyword evidence="2" id="KW-0723">Serine/threonine-protein kinase</keyword>
<dbReference type="Gene3D" id="1.10.510.10">
    <property type="entry name" value="Transferase(Phosphotransferase) domain 1"/>
    <property type="match status" value="1"/>
</dbReference>
<evidence type="ECO:0000313" key="10">
    <source>
        <dbReference type="Proteomes" id="UP000315647"/>
    </source>
</evidence>